<dbReference type="Proteomes" id="UP001148629">
    <property type="component" value="Unassembled WGS sequence"/>
</dbReference>
<reference evidence="1" key="1">
    <citation type="submission" date="2022-08" db="EMBL/GenBank/DDBJ databases">
        <title>Genome Sequence of Fusarium decemcellulare.</title>
        <authorList>
            <person name="Buettner E."/>
        </authorList>
    </citation>
    <scope>NUCLEOTIDE SEQUENCE</scope>
    <source>
        <strain evidence="1">Babe19</strain>
    </source>
</reference>
<sequence length="248" mass="28032">METDHYTSLRLGGGGMRRQHSTIFVALSQNNLPVLKCLVDAKSALHTVNGLSQNILHHSAGYCNVGVLAYLSSLVLSDINLKQTVGAGWTPWGVFCWTITAPTWNLGGYRRPTSDEQEAFIHLYQEIRDRNLENDLYRLGNVLDCLSREDEEASRAALSPLMKQKQEWERFDLVSTLRAVDGYVRVGEWEPASAVISDLVQDISEELWIFQLGNISLDESEDSEEWDESGEWEDSDGWTDSDECEDEI</sequence>
<evidence type="ECO:0000313" key="1">
    <source>
        <dbReference type="EMBL" id="KAJ3532172.1"/>
    </source>
</evidence>
<comment type="caution">
    <text evidence="1">The sequence shown here is derived from an EMBL/GenBank/DDBJ whole genome shotgun (WGS) entry which is preliminary data.</text>
</comment>
<evidence type="ECO:0000313" key="2">
    <source>
        <dbReference type="Proteomes" id="UP001148629"/>
    </source>
</evidence>
<keyword evidence="2" id="KW-1185">Reference proteome</keyword>
<gene>
    <name evidence="1" type="ORF">NM208_g8558</name>
</gene>
<proteinExistence type="predicted"/>
<accession>A0ACC1S4Z2</accession>
<name>A0ACC1S4Z2_9HYPO</name>
<dbReference type="EMBL" id="JANRMS010000987">
    <property type="protein sequence ID" value="KAJ3532172.1"/>
    <property type="molecule type" value="Genomic_DNA"/>
</dbReference>
<protein>
    <submittedName>
        <fullName evidence="1">Uncharacterized protein</fullName>
    </submittedName>
</protein>
<organism evidence="1 2">
    <name type="scientific">Fusarium decemcellulare</name>
    <dbReference type="NCBI Taxonomy" id="57161"/>
    <lineage>
        <taxon>Eukaryota</taxon>
        <taxon>Fungi</taxon>
        <taxon>Dikarya</taxon>
        <taxon>Ascomycota</taxon>
        <taxon>Pezizomycotina</taxon>
        <taxon>Sordariomycetes</taxon>
        <taxon>Hypocreomycetidae</taxon>
        <taxon>Hypocreales</taxon>
        <taxon>Nectriaceae</taxon>
        <taxon>Fusarium</taxon>
        <taxon>Fusarium decemcellulare species complex</taxon>
    </lineage>
</organism>